<sequence>MGAPVRGLRSAVVAVVAVGAVFGLVACGADSLDGAAVVEGFSKKGLPATATVTFTAETDPEKLLGQSGGYESKVAFADERAARKALGSKQGDVVAGGHVEVFPNEDAAGARLDRLLKVAKITGKEYVFSWGTVVVRLSPELTSEQADKYIATLKQIVG</sequence>
<evidence type="ECO:0000313" key="1">
    <source>
        <dbReference type="EMBL" id="SDG20648.1"/>
    </source>
</evidence>
<dbReference type="Proteomes" id="UP000198923">
    <property type="component" value="Unassembled WGS sequence"/>
</dbReference>
<evidence type="ECO:0008006" key="3">
    <source>
        <dbReference type="Google" id="ProtNLM"/>
    </source>
</evidence>
<reference evidence="1 2" key="1">
    <citation type="submission" date="2016-10" db="EMBL/GenBank/DDBJ databases">
        <authorList>
            <person name="de Groot N.N."/>
        </authorList>
    </citation>
    <scope>NUCLEOTIDE SEQUENCE [LARGE SCALE GENOMIC DNA]</scope>
    <source>
        <strain evidence="1 2">CPCC 201354</strain>
    </source>
</reference>
<evidence type="ECO:0000313" key="2">
    <source>
        <dbReference type="Proteomes" id="UP000198923"/>
    </source>
</evidence>
<dbReference type="AlphaFoldDB" id="A0A1G7SC97"/>
<name>A0A1G7SC97_9ACTN</name>
<protein>
    <recommendedName>
        <fullName evidence="3">Lipoprotein</fullName>
    </recommendedName>
</protein>
<proteinExistence type="predicted"/>
<dbReference type="STRING" id="504805.SAMN05421505_102251"/>
<gene>
    <name evidence="1" type="ORF">SAMN05421505_102251</name>
</gene>
<organism evidence="1 2">
    <name type="scientific">Sinosporangium album</name>
    <dbReference type="NCBI Taxonomy" id="504805"/>
    <lineage>
        <taxon>Bacteria</taxon>
        <taxon>Bacillati</taxon>
        <taxon>Actinomycetota</taxon>
        <taxon>Actinomycetes</taxon>
        <taxon>Streptosporangiales</taxon>
        <taxon>Streptosporangiaceae</taxon>
        <taxon>Sinosporangium</taxon>
    </lineage>
</organism>
<dbReference type="PROSITE" id="PS51257">
    <property type="entry name" value="PROKAR_LIPOPROTEIN"/>
    <property type="match status" value="1"/>
</dbReference>
<keyword evidence="2" id="KW-1185">Reference proteome</keyword>
<dbReference type="EMBL" id="FNCN01000002">
    <property type="protein sequence ID" value="SDG20648.1"/>
    <property type="molecule type" value="Genomic_DNA"/>
</dbReference>
<accession>A0A1G7SC97</accession>